<evidence type="ECO:0000313" key="2">
    <source>
        <dbReference type="Proteomes" id="UP000601099"/>
    </source>
</evidence>
<organism evidence="1 2">
    <name type="scientific">Hymenobacter guriensis</name>
    <dbReference type="NCBI Taxonomy" id="2793065"/>
    <lineage>
        <taxon>Bacteria</taxon>
        <taxon>Pseudomonadati</taxon>
        <taxon>Bacteroidota</taxon>
        <taxon>Cytophagia</taxon>
        <taxon>Cytophagales</taxon>
        <taxon>Hymenobacteraceae</taxon>
        <taxon>Hymenobacter</taxon>
    </lineage>
</organism>
<gene>
    <name evidence="1" type="ORF">I5L79_21820</name>
</gene>
<evidence type="ECO:0008006" key="3">
    <source>
        <dbReference type="Google" id="ProtNLM"/>
    </source>
</evidence>
<dbReference type="Proteomes" id="UP000601099">
    <property type="component" value="Unassembled WGS sequence"/>
</dbReference>
<keyword evidence="2" id="KW-1185">Reference proteome</keyword>
<comment type="caution">
    <text evidence="1">The sequence shown here is derived from an EMBL/GenBank/DDBJ whole genome shotgun (WGS) entry which is preliminary data.</text>
</comment>
<evidence type="ECO:0000313" key="1">
    <source>
        <dbReference type="EMBL" id="MBG8556199.1"/>
    </source>
</evidence>
<sequence>MPLRVTIVADGSSDQALKAIVEWLLEQHLPIEEAFEVVVADLRQVPRPPSQPKERLRQSWQLFPGDVLFVHRDAEKEPLVVRQQQIDEWVATSFIAPPDYVKVIPVRMTEAWLLTDEAAIREAAGNPNGTMPLHLPASSRLEALPDPKEVLLAALRIATGNTVRRRRSFNERQAVHLVADFTRDNGFQALRVLESFRMLETEVNHFIQQHYYYPIKT</sequence>
<accession>A0ABS0L9H8</accession>
<reference evidence="1 2" key="1">
    <citation type="submission" date="2020-11" db="EMBL/GenBank/DDBJ databases">
        <title>Hymenobacter sp.</title>
        <authorList>
            <person name="Kim M.K."/>
        </authorList>
    </citation>
    <scope>NUCLEOTIDE SEQUENCE [LARGE SCALE GENOMIC DNA]</scope>
    <source>
        <strain evidence="1 2">BT594</strain>
    </source>
</reference>
<dbReference type="RefSeq" id="WP_196957217.1">
    <property type="nucleotide sequence ID" value="NZ_JADWYK010000021.1"/>
</dbReference>
<name>A0ABS0L9H8_9BACT</name>
<dbReference type="EMBL" id="JADWYK010000021">
    <property type="protein sequence ID" value="MBG8556199.1"/>
    <property type="molecule type" value="Genomic_DNA"/>
</dbReference>
<protein>
    <recommendedName>
        <fullName evidence="3">DUF4276 family protein</fullName>
    </recommendedName>
</protein>
<proteinExistence type="predicted"/>